<dbReference type="AlphaFoldDB" id="A0A1H2V5E5"/>
<name>A0A1H2V5E5_ACIFE</name>
<comment type="caution">
    <text evidence="1">The sequence shown here is derived from an EMBL/GenBank/DDBJ whole genome shotgun (WGS) entry which is preliminary data.</text>
</comment>
<organism evidence="1 2">
    <name type="scientific">Acidaminococcus fermentans</name>
    <dbReference type="NCBI Taxonomy" id="905"/>
    <lineage>
        <taxon>Bacteria</taxon>
        <taxon>Bacillati</taxon>
        <taxon>Bacillota</taxon>
        <taxon>Negativicutes</taxon>
        <taxon>Acidaminococcales</taxon>
        <taxon>Acidaminococcaceae</taxon>
        <taxon>Acidaminococcus</taxon>
    </lineage>
</organism>
<gene>
    <name evidence="1" type="ORF">SAMN05216495_103161</name>
</gene>
<dbReference type="Proteomes" id="UP000182379">
    <property type="component" value="Unassembled WGS sequence"/>
</dbReference>
<evidence type="ECO:0000313" key="1">
    <source>
        <dbReference type="EMBL" id="SDW63533.1"/>
    </source>
</evidence>
<protein>
    <submittedName>
        <fullName evidence="1">Uncharacterized protein</fullName>
    </submittedName>
</protein>
<dbReference type="OMA" id="YLYMPGS"/>
<accession>A0A1H2V5E5</accession>
<sequence length="76" mass="8533">MSVIMAEELRAGLILGDRDNDQYLYMPGSEIGSDDPVCIFEEHGNKTDLHLAEAVELAKRLTLKPTEHPVYGKRAY</sequence>
<reference evidence="1 2" key="1">
    <citation type="submission" date="2016-10" db="EMBL/GenBank/DDBJ databases">
        <authorList>
            <person name="Varghese N."/>
            <person name="Submissions S."/>
        </authorList>
    </citation>
    <scope>NUCLEOTIDE SEQUENCE [LARGE SCALE GENOMIC DNA]</scope>
    <source>
        <strain evidence="1 2">WCC6</strain>
    </source>
</reference>
<dbReference type="GeneID" id="78334359"/>
<evidence type="ECO:0000313" key="2">
    <source>
        <dbReference type="Proteomes" id="UP000182379"/>
    </source>
</evidence>
<dbReference type="RefSeq" id="WP_012937992.1">
    <property type="nucleotide sequence ID" value="NZ_CALAKB010000029.1"/>
</dbReference>
<proteinExistence type="predicted"/>
<dbReference type="EMBL" id="FNOP01000003">
    <property type="protein sequence ID" value="SDW63533.1"/>
    <property type="molecule type" value="Genomic_DNA"/>
</dbReference>